<keyword evidence="1" id="KW-0235">DNA replication</keyword>
<dbReference type="FunFam" id="3.40.50.300:FF:000136">
    <property type="entry name" value="Replication factor C subunit 5"/>
    <property type="match status" value="1"/>
</dbReference>
<dbReference type="OrthoDB" id="761538at2759"/>
<dbReference type="CDD" id="cd00009">
    <property type="entry name" value="AAA"/>
    <property type="match status" value="1"/>
</dbReference>
<evidence type="ECO:0000259" key="2">
    <source>
        <dbReference type="SMART" id="SM00382"/>
    </source>
</evidence>
<protein>
    <recommendedName>
        <fullName evidence="2">AAA+ ATPase domain-containing protein</fullName>
    </recommendedName>
</protein>
<sequence length="300" mass="33519">MSTRCGQIASGCMSYGLFPLPMLDLPSHFPPFLTFLTPSSLPPSLYSPLESAMLWVDKYRPKTLDKVLIHEDTAQNLKKLVSEQDCPHLLFYGPAGSGKKTLIMALLREIFGASAEKVKVENKAWKVDAGTRTIELELTTLSSTHHVELNPSDAGFQDRYIVQEIIKEMARNRPIDTKGKRGFKVLVLNEVDKLSKEAQHSLRRTMEKYSASCRLILCCNSSSKVIEAVRSRCLNVRINAPADEQIVKVLEFIGKKEGLQLPPGFAARVAAKANRSLRRAILLLETCRVQQLSRGILVLE</sequence>
<dbReference type="GO" id="GO:0006261">
    <property type="term" value="P:DNA-templated DNA replication"/>
    <property type="evidence" value="ECO:0007669"/>
    <property type="project" value="TreeGrafter"/>
</dbReference>
<feature type="domain" description="AAA+ ATPase" evidence="2">
    <location>
        <begin position="85"/>
        <end position="244"/>
    </location>
</feature>
<dbReference type="Gene3D" id="3.40.50.300">
    <property type="entry name" value="P-loop containing nucleotide triphosphate hydrolases"/>
    <property type="match status" value="1"/>
</dbReference>
<dbReference type="SUPFAM" id="SSF52540">
    <property type="entry name" value="P-loop containing nucleoside triphosphate hydrolases"/>
    <property type="match status" value="1"/>
</dbReference>
<reference evidence="3" key="1">
    <citation type="submission" date="2022-04" db="EMBL/GenBank/DDBJ databases">
        <title>Carnegiea gigantea Genome sequencing and assembly v2.</title>
        <authorList>
            <person name="Copetti D."/>
            <person name="Sanderson M.J."/>
            <person name="Burquez A."/>
            <person name="Wojciechowski M.F."/>
        </authorList>
    </citation>
    <scope>NUCLEOTIDE SEQUENCE</scope>
    <source>
        <strain evidence="3">SGP5-SGP5p</strain>
        <tissue evidence="3">Aerial part</tissue>
    </source>
</reference>
<dbReference type="GO" id="GO:0006281">
    <property type="term" value="P:DNA repair"/>
    <property type="evidence" value="ECO:0007669"/>
    <property type="project" value="TreeGrafter"/>
</dbReference>
<evidence type="ECO:0000256" key="1">
    <source>
        <dbReference type="ARBA" id="ARBA00022705"/>
    </source>
</evidence>
<dbReference type="Gene3D" id="1.10.8.60">
    <property type="match status" value="1"/>
</dbReference>
<evidence type="ECO:0000313" key="3">
    <source>
        <dbReference type="EMBL" id="KAJ8430725.1"/>
    </source>
</evidence>
<keyword evidence="4" id="KW-1185">Reference proteome</keyword>
<dbReference type="GO" id="GO:0005663">
    <property type="term" value="C:DNA replication factor C complex"/>
    <property type="evidence" value="ECO:0007669"/>
    <property type="project" value="TreeGrafter"/>
</dbReference>
<dbReference type="InterPro" id="IPR003593">
    <property type="entry name" value="AAA+_ATPase"/>
</dbReference>
<dbReference type="PANTHER" id="PTHR11669:SF1">
    <property type="entry name" value="REPLICATION FACTOR C SUBUNIT 3"/>
    <property type="match status" value="1"/>
</dbReference>
<dbReference type="Pfam" id="PF21960">
    <property type="entry name" value="RCF1-5-like_lid"/>
    <property type="match status" value="1"/>
</dbReference>
<dbReference type="SMART" id="SM00382">
    <property type="entry name" value="AAA"/>
    <property type="match status" value="1"/>
</dbReference>
<dbReference type="PANTHER" id="PTHR11669">
    <property type="entry name" value="REPLICATION FACTOR C / DNA POLYMERASE III GAMMA-TAU SUBUNIT"/>
    <property type="match status" value="1"/>
</dbReference>
<comment type="caution">
    <text evidence="3">The sequence shown here is derived from an EMBL/GenBank/DDBJ whole genome shotgun (WGS) entry which is preliminary data.</text>
</comment>
<evidence type="ECO:0000313" key="4">
    <source>
        <dbReference type="Proteomes" id="UP001153076"/>
    </source>
</evidence>
<dbReference type="Proteomes" id="UP001153076">
    <property type="component" value="Unassembled WGS sequence"/>
</dbReference>
<organism evidence="3 4">
    <name type="scientific">Carnegiea gigantea</name>
    <dbReference type="NCBI Taxonomy" id="171969"/>
    <lineage>
        <taxon>Eukaryota</taxon>
        <taxon>Viridiplantae</taxon>
        <taxon>Streptophyta</taxon>
        <taxon>Embryophyta</taxon>
        <taxon>Tracheophyta</taxon>
        <taxon>Spermatophyta</taxon>
        <taxon>Magnoliopsida</taxon>
        <taxon>eudicotyledons</taxon>
        <taxon>Gunneridae</taxon>
        <taxon>Pentapetalae</taxon>
        <taxon>Caryophyllales</taxon>
        <taxon>Cactineae</taxon>
        <taxon>Cactaceae</taxon>
        <taxon>Cactoideae</taxon>
        <taxon>Echinocereeae</taxon>
        <taxon>Carnegiea</taxon>
    </lineage>
</organism>
<proteinExistence type="predicted"/>
<dbReference type="Pfam" id="PF13177">
    <property type="entry name" value="DNA_pol3_delta2"/>
    <property type="match status" value="1"/>
</dbReference>
<dbReference type="InterPro" id="IPR050238">
    <property type="entry name" value="DNA_Rep/Repair_Clamp_Loader"/>
</dbReference>
<dbReference type="AlphaFoldDB" id="A0A9Q1Q754"/>
<name>A0A9Q1Q754_9CARY</name>
<dbReference type="GO" id="GO:0003689">
    <property type="term" value="F:DNA clamp loader activity"/>
    <property type="evidence" value="ECO:0007669"/>
    <property type="project" value="TreeGrafter"/>
</dbReference>
<dbReference type="InterPro" id="IPR027417">
    <property type="entry name" value="P-loop_NTPase"/>
</dbReference>
<dbReference type="FunFam" id="1.10.8.60:FF:000030">
    <property type="entry name" value="replication factor C subunit 3"/>
    <property type="match status" value="1"/>
</dbReference>
<dbReference type="EMBL" id="JAKOGI010000764">
    <property type="protein sequence ID" value="KAJ8430725.1"/>
    <property type="molecule type" value="Genomic_DNA"/>
</dbReference>
<dbReference type="GO" id="GO:0005634">
    <property type="term" value="C:nucleus"/>
    <property type="evidence" value="ECO:0007669"/>
    <property type="project" value="TreeGrafter"/>
</dbReference>
<accession>A0A9Q1Q754</accession>
<gene>
    <name evidence="3" type="ORF">Cgig2_001298</name>
</gene>